<comment type="caution">
    <text evidence="7">The sequence shown here is derived from an EMBL/GenBank/DDBJ whole genome shotgun (WGS) entry which is preliminary data.</text>
</comment>
<evidence type="ECO:0000313" key="8">
    <source>
        <dbReference type="Proteomes" id="UP001165677"/>
    </source>
</evidence>
<dbReference type="InterPro" id="IPR006685">
    <property type="entry name" value="MscS_channel_2nd"/>
</dbReference>
<dbReference type="PANTHER" id="PTHR30221:SF8">
    <property type="entry name" value="SMALL-CONDUCTANCE MECHANOSENSITIVE CHANNEL"/>
    <property type="match status" value="1"/>
</dbReference>
<sequence>MFELINNPYLDQEIATIVVLLLYFILRVSSKKLVRKYATLNEVLEHRSNLVIKYIYLLLGILAFISIVIIWGVKKDQIFLFISSVFAVAGVASFAQWSILSNITAGIILFFSYPFKIGDRIKIHDKDFPIEGEIDDIKAFYIILKSSDGELITYPNNLLMQKGVSVLKDTPEEKEFFD</sequence>
<dbReference type="Gene3D" id="2.30.30.60">
    <property type="match status" value="1"/>
</dbReference>
<accession>A0ABT3EIR3</accession>
<feature type="transmembrane region" description="Helical" evidence="5">
    <location>
        <begin position="50"/>
        <end position="72"/>
    </location>
</feature>
<protein>
    <submittedName>
        <fullName evidence="7">Mechanosensitive ion channel family protein</fullName>
    </submittedName>
</protein>
<dbReference type="PANTHER" id="PTHR30221">
    <property type="entry name" value="SMALL-CONDUCTANCE MECHANOSENSITIVE CHANNEL"/>
    <property type="match status" value="1"/>
</dbReference>
<keyword evidence="2 5" id="KW-0812">Transmembrane</keyword>
<evidence type="ECO:0000256" key="2">
    <source>
        <dbReference type="ARBA" id="ARBA00022692"/>
    </source>
</evidence>
<comment type="subcellular location">
    <subcellularLocation>
        <location evidence="1">Membrane</location>
    </subcellularLocation>
</comment>
<dbReference type="RefSeq" id="WP_264369206.1">
    <property type="nucleotide sequence ID" value="NZ_JAPCIO010000006.1"/>
</dbReference>
<keyword evidence="3 5" id="KW-1133">Transmembrane helix</keyword>
<keyword evidence="4 5" id="KW-0472">Membrane</keyword>
<dbReference type="InterPro" id="IPR010920">
    <property type="entry name" value="LSM_dom_sf"/>
</dbReference>
<evidence type="ECO:0000256" key="4">
    <source>
        <dbReference type="ARBA" id="ARBA00023136"/>
    </source>
</evidence>
<organism evidence="7 8">
    <name type="scientific">Flavobacterium lacisediminis</name>
    <dbReference type="NCBI Taxonomy" id="2989705"/>
    <lineage>
        <taxon>Bacteria</taxon>
        <taxon>Pseudomonadati</taxon>
        <taxon>Bacteroidota</taxon>
        <taxon>Flavobacteriia</taxon>
        <taxon>Flavobacteriales</taxon>
        <taxon>Flavobacteriaceae</taxon>
        <taxon>Flavobacterium</taxon>
    </lineage>
</organism>
<reference evidence="7" key="1">
    <citation type="submission" date="2022-10" db="EMBL/GenBank/DDBJ databases">
        <title>Flavobacterium sp. nov., a bacterium isolated from lake sediment.</title>
        <authorList>
            <person name="Qu J.-H."/>
        </authorList>
    </citation>
    <scope>NUCLEOTIDE SEQUENCE</scope>
    <source>
        <strain evidence="7">TH16-21</strain>
    </source>
</reference>
<keyword evidence="8" id="KW-1185">Reference proteome</keyword>
<evidence type="ECO:0000313" key="7">
    <source>
        <dbReference type="EMBL" id="MCW1148462.1"/>
    </source>
</evidence>
<evidence type="ECO:0000256" key="1">
    <source>
        <dbReference type="ARBA" id="ARBA00004370"/>
    </source>
</evidence>
<proteinExistence type="predicted"/>
<gene>
    <name evidence="7" type="ORF">OJ995_09540</name>
</gene>
<dbReference type="EMBL" id="JAPCIO010000006">
    <property type="protein sequence ID" value="MCW1148462.1"/>
    <property type="molecule type" value="Genomic_DNA"/>
</dbReference>
<dbReference type="SUPFAM" id="SSF50182">
    <property type="entry name" value="Sm-like ribonucleoproteins"/>
    <property type="match status" value="1"/>
</dbReference>
<feature type="domain" description="Mechanosensitive ion channel MscS" evidence="6">
    <location>
        <begin position="99"/>
        <end position="162"/>
    </location>
</feature>
<feature type="transmembrane region" description="Helical" evidence="5">
    <location>
        <begin position="78"/>
        <end position="111"/>
    </location>
</feature>
<evidence type="ECO:0000259" key="6">
    <source>
        <dbReference type="Pfam" id="PF00924"/>
    </source>
</evidence>
<dbReference type="Proteomes" id="UP001165677">
    <property type="component" value="Unassembled WGS sequence"/>
</dbReference>
<dbReference type="InterPro" id="IPR045275">
    <property type="entry name" value="MscS_archaea/bacteria_type"/>
</dbReference>
<dbReference type="InterPro" id="IPR023408">
    <property type="entry name" value="MscS_beta-dom_sf"/>
</dbReference>
<name>A0ABT3EIR3_9FLAO</name>
<evidence type="ECO:0000256" key="5">
    <source>
        <dbReference type="SAM" id="Phobius"/>
    </source>
</evidence>
<dbReference type="Pfam" id="PF00924">
    <property type="entry name" value="MS_channel_2nd"/>
    <property type="match status" value="1"/>
</dbReference>
<dbReference type="Gene3D" id="1.10.287.1260">
    <property type="match status" value="1"/>
</dbReference>
<evidence type="ECO:0000256" key="3">
    <source>
        <dbReference type="ARBA" id="ARBA00022989"/>
    </source>
</evidence>
<feature type="transmembrane region" description="Helical" evidence="5">
    <location>
        <begin position="12"/>
        <end position="29"/>
    </location>
</feature>